<dbReference type="Proteomes" id="UP000799440">
    <property type="component" value="Unassembled WGS sequence"/>
</dbReference>
<keyword evidence="2" id="KW-0812">Transmembrane</keyword>
<evidence type="ECO:0000256" key="1">
    <source>
        <dbReference type="SAM" id="MobiDB-lite"/>
    </source>
</evidence>
<organism evidence="3 4">
    <name type="scientific">Sporormia fimetaria CBS 119925</name>
    <dbReference type="NCBI Taxonomy" id="1340428"/>
    <lineage>
        <taxon>Eukaryota</taxon>
        <taxon>Fungi</taxon>
        <taxon>Dikarya</taxon>
        <taxon>Ascomycota</taxon>
        <taxon>Pezizomycotina</taxon>
        <taxon>Dothideomycetes</taxon>
        <taxon>Pleosporomycetidae</taxon>
        <taxon>Pleosporales</taxon>
        <taxon>Sporormiaceae</taxon>
        <taxon>Sporormia</taxon>
    </lineage>
</organism>
<feature type="transmembrane region" description="Helical" evidence="2">
    <location>
        <begin position="20"/>
        <end position="45"/>
    </location>
</feature>
<gene>
    <name evidence="3" type="ORF">M011DRAFT_407251</name>
</gene>
<keyword evidence="4" id="KW-1185">Reference proteome</keyword>
<dbReference type="EMBL" id="MU006584">
    <property type="protein sequence ID" value="KAF2745202.1"/>
    <property type="molecule type" value="Genomic_DNA"/>
</dbReference>
<protein>
    <submittedName>
        <fullName evidence="3">Uncharacterized protein</fullName>
    </submittedName>
</protein>
<evidence type="ECO:0000256" key="2">
    <source>
        <dbReference type="SAM" id="Phobius"/>
    </source>
</evidence>
<proteinExistence type="predicted"/>
<dbReference type="AlphaFoldDB" id="A0A6A6V3P0"/>
<keyword evidence="2" id="KW-0472">Membrane</keyword>
<keyword evidence="2" id="KW-1133">Transmembrane helix</keyword>
<feature type="region of interest" description="Disordered" evidence="1">
    <location>
        <begin position="61"/>
        <end position="92"/>
    </location>
</feature>
<reference evidence="3" key="1">
    <citation type="journal article" date="2020" name="Stud. Mycol.">
        <title>101 Dothideomycetes genomes: a test case for predicting lifestyles and emergence of pathogens.</title>
        <authorList>
            <person name="Haridas S."/>
            <person name="Albert R."/>
            <person name="Binder M."/>
            <person name="Bloem J."/>
            <person name="Labutti K."/>
            <person name="Salamov A."/>
            <person name="Andreopoulos B."/>
            <person name="Baker S."/>
            <person name="Barry K."/>
            <person name="Bills G."/>
            <person name="Bluhm B."/>
            <person name="Cannon C."/>
            <person name="Castanera R."/>
            <person name="Culley D."/>
            <person name="Daum C."/>
            <person name="Ezra D."/>
            <person name="Gonzalez J."/>
            <person name="Henrissat B."/>
            <person name="Kuo A."/>
            <person name="Liang C."/>
            <person name="Lipzen A."/>
            <person name="Lutzoni F."/>
            <person name="Magnuson J."/>
            <person name="Mondo S."/>
            <person name="Nolan M."/>
            <person name="Ohm R."/>
            <person name="Pangilinan J."/>
            <person name="Park H.-J."/>
            <person name="Ramirez L."/>
            <person name="Alfaro M."/>
            <person name="Sun H."/>
            <person name="Tritt A."/>
            <person name="Yoshinaga Y."/>
            <person name="Zwiers L.-H."/>
            <person name="Turgeon B."/>
            <person name="Goodwin S."/>
            <person name="Spatafora J."/>
            <person name="Crous P."/>
            <person name="Grigoriev I."/>
        </authorList>
    </citation>
    <scope>NUCLEOTIDE SEQUENCE</scope>
    <source>
        <strain evidence="3">CBS 119925</strain>
    </source>
</reference>
<sequence>MLLSLFGLPEHVVETFVSRLFFILALITIGPWILVLVYDFVLYVFRAAGYEIPYVGGRARGEMRPRAPSLTERPSGHRRSFSLARRSEPMARATGALRTEAVRLEARVRHMVEESDDDPAVAVG</sequence>
<evidence type="ECO:0000313" key="4">
    <source>
        <dbReference type="Proteomes" id="UP000799440"/>
    </source>
</evidence>
<evidence type="ECO:0000313" key="3">
    <source>
        <dbReference type="EMBL" id="KAF2745202.1"/>
    </source>
</evidence>
<accession>A0A6A6V3P0</accession>
<dbReference type="OrthoDB" id="5309803at2759"/>
<name>A0A6A6V3P0_9PLEO</name>